<evidence type="ECO:0000313" key="6">
    <source>
        <dbReference type="Proteomes" id="UP001558652"/>
    </source>
</evidence>
<feature type="compositionally biased region" description="Basic and acidic residues" evidence="2">
    <location>
        <begin position="160"/>
        <end position="169"/>
    </location>
</feature>
<evidence type="ECO:0000256" key="2">
    <source>
        <dbReference type="SAM" id="MobiDB-lite"/>
    </source>
</evidence>
<evidence type="ECO:0000256" key="1">
    <source>
        <dbReference type="PROSITE-ProRule" id="PRU00371"/>
    </source>
</evidence>
<keyword evidence="6" id="KW-1185">Reference proteome</keyword>
<evidence type="ECO:0000259" key="4">
    <source>
        <dbReference type="PROSITE" id="PS51031"/>
    </source>
</evidence>
<feature type="domain" description="BESS" evidence="4">
    <location>
        <begin position="174"/>
        <end position="213"/>
    </location>
</feature>
<keyword evidence="1" id="KW-0539">Nucleus</keyword>
<dbReference type="InterPro" id="IPR039353">
    <property type="entry name" value="TF_Adf1"/>
</dbReference>
<comment type="caution">
    <text evidence="5">The sequence shown here is derived from an EMBL/GenBank/DDBJ whole genome shotgun (WGS) entry which is preliminary data.</text>
</comment>
<dbReference type="InterPro" id="IPR004210">
    <property type="entry name" value="BESS_motif"/>
</dbReference>
<organism evidence="5 6">
    <name type="scientific">Ranatra chinensis</name>
    <dbReference type="NCBI Taxonomy" id="642074"/>
    <lineage>
        <taxon>Eukaryota</taxon>
        <taxon>Metazoa</taxon>
        <taxon>Ecdysozoa</taxon>
        <taxon>Arthropoda</taxon>
        <taxon>Hexapoda</taxon>
        <taxon>Insecta</taxon>
        <taxon>Pterygota</taxon>
        <taxon>Neoptera</taxon>
        <taxon>Paraneoptera</taxon>
        <taxon>Hemiptera</taxon>
        <taxon>Heteroptera</taxon>
        <taxon>Panheteroptera</taxon>
        <taxon>Nepomorpha</taxon>
        <taxon>Nepidae</taxon>
        <taxon>Ranatrinae</taxon>
        <taxon>Ranatra</taxon>
    </lineage>
</organism>
<evidence type="ECO:0000259" key="3">
    <source>
        <dbReference type="PROSITE" id="PS51029"/>
    </source>
</evidence>
<dbReference type="SMART" id="SM00595">
    <property type="entry name" value="MADF"/>
    <property type="match status" value="1"/>
</dbReference>
<accession>A0ABD0YVT0</accession>
<gene>
    <name evidence="5" type="ORF">AAG570_011928</name>
</gene>
<proteinExistence type="predicted"/>
<dbReference type="PANTHER" id="PTHR12243:SF67">
    <property type="entry name" value="COREPRESSOR OF PANGOLIN, ISOFORM A-RELATED"/>
    <property type="match status" value="1"/>
</dbReference>
<dbReference type="PANTHER" id="PTHR12243">
    <property type="entry name" value="MADF DOMAIN TRANSCRIPTION FACTOR"/>
    <property type="match status" value="1"/>
</dbReference>
<evidence type="ECO:0000313" key="5">
    <source>
        <dbReference type="EMBL" id="KAL1130687.1"/>
    </source>
</evidence>
<sequence length="269" mass="31058">MSEDIDMDTFFFLIKKRPVLWDQTLPAFKDSEATELAWKDVCIGLKEDFEDLEDDEQLDFTQEVIKKWTGIRNAYANFCKKEMEVSQSGARTSKVKKFVYSRELNFLQKFYKPISAERYSEMEEDNEEQDQQYRSDGPSPSEAANGKGQEQIRKRRKKGDNKQSEKRKLKTEIPNRHLLFFQSVLPSLETMEEYEIVKFNLGVLQLINKLMDEKRTGMPSSYYPGGSVVQSTLSYQPFRGLHAGSHSAIPAIPTIPNIPAELIHNVPNV</sequence>
<feature type="region of interest" description="Disordered" evidence="2">
    <location>
        <begin position="120"/>
        <end position="169"/>
    </location>
</feature>
<name>A0ABD0YVT0_9HEMI</name>
<evidence type="ECO:0008006" key="7">
    <source>
        <dbReference type="Google" id="ProtNLM"/>
    </source>
</evidence>
<dbReference type="GO" id="GO:0005634">
    <property type="term" value="C:nucleus"/>
    <property type="evidence" value="ECO:0007669"/>
    <property type="project" value="UniProtKB-SubCell"/>
</dbReference>
<dbReference type="Pfam" id="PF10545">
    <property type="entry name" value="MADF_DNA_bdg"/>
    <property type="match status" value="1"/>
</dbReference>
<dbReference type="Proteomes" id="UP001558652">
    <property type="component" value="Unassembled WGS sequence"/>
</dbReference>
<dbReference type="PROSITE" id="PS51029">
    <property type="entry name" value="MADF"/>
    <property type="match status" value="1"/>
</dbReference>
<dbReference type="PROSITE" id="PS51031">
    <property type="entry name" value="BESS"/>
    <property type="match status" value="1"/>
</dbReference>
<protein>
    <recommendedName>
        <fullName evidence="7">MADF domain-containing protein</fullName>
    </recommendedName>
</protein>
<reference evidence="5 6" key="1">
    <citation type="submission" date="2024-07" db="EMBL/GenBank/DDBJ databases">
        <title>Chromosome-level genome assembly of the water stick insect Ranatra chinensis (Heteroptera: Nepidae).</title>
        <authorList>
            <person name="Liu X."/>
        </authorList>
    </citation>
    <scope>NUCLEOTIDE SEQUENCE [LARGE SCALE GENOMIC DNA]</scope>
    <source>
        <strain evidence="5">Cailab_2021Rc</strain>
        <tissue evidence="5">Muscle</tissue>
    </source>
</reference>
<comment type="subcellular location">
    <subcellularLocation>
        <location evidence="1">Nucleus</location>
    </subcellularLocation>
</comment>
<dbReference type="EMBL" id="JBFDAA010000007">
    <property type="protein sequence ID" value="KAL1130687.1"/>
    <property type="molecule type" value="Genomic_DNA"/>
</dbReference>
<dbReference type="AlphaFoldDB" id="A0ABD0YVT0"/>
<feature type="domain" description="MADF" evidence="3">
    <location>
        <begin position="9"/>
        <end position="112"/>
    </location>
</feature>
<dbReference type="InterPro" id="IPR006578">
    <property type="entry name" value="MADF-dom"/>
</dbReference>